<dbReference type="InterPro" id="IPR015421">
    <property type="entry name" value="PyrdxlP-dep_Trfase_major"/>
</dbReference>
<dbReference type="Gene3D" id="3.90.1150.10">
    <property type="entry name" value="Aspartate Aminotransferase, domain 1"/>
    <property type="match status" value="1"/>
</dbReference>
<dbReference type="RefSeq" id="WP_189610430.1">
    <property type="nucleotide sequence ID" value="NZ_BMXR01000008.1"/>
</dbReference>
<dbReference type="GO" id="GO:0030170">
    <property type="term" value="F:pyridoxal phosphate binding"/>
    <property type="evidence" value="ECO:0007669"/>
    <property type="project" value="InterPro"/>
</dbReference>
<reference evidence="5" key="2">
    <citation type="submission" date="2020-09" db="EMBL/GenBank/DDBJ databases">
        <authorList>
            <person name="Sun Q."/>
            <person name="Kim S."/>
        </authorList>
    </citation>
    <scope>NUCLEOTIDE SEQUENCE</scope>
    <source>
        <strain evidence="5">KCTC 22169</strain>
    </source>
</reference>
<sequence length="395" mass="44043">MNPLMERLQPYPFEKLKRLVADVTPAELPEIAWGIGEPKHAAPAFLETTLRDHLDGFSHYPATAGLPALREAIADWCTQRFQLPAGSLTAESHVLPVTGTREALFAVVQALFDATSSKNQVWMPNPFYQIYEGATFLAGGEPRYLPCLAESNYQPDYDALSDAEWDQCQMLFLCTPGNPSGRTLSQEQLQRLIRKAQQHDVILVSDECYSELYRDENNPPAGLLQAAASLGDADYRHCLVFHSLSKRSNLPGLRSGFVAGDANLLNQFRSYRTYHGCAMPLPHQHVSIAAWRDEAHVAENRALYNEKYRAVQSILAGKLPVDIPDASFYLWPDLGRDDEAVAREWLAKANIRVLPGQYLSRTVDGVNPGYGHVRIALVAEVDACIEAAERLRKLL</sequence>
<keyword evidence="6" id="KW-1185">Reference proteome</keyword>
<dbReference type="InterPro" id="IPR050881">
    <property type="entry name" value="LL-DAP_aminotransferase"/>
</dbReference>
<evidence type="ECO:0000313" key="5">
    <source>
        <dbReference type="EMBL" id="GGX61479.1"/>
    </source>
</evidence>
<dbReference type="EMBL" id="BMXR01000008">
    <property type="protein sequence ID" value="GGX61479.1"/>
    <property type="molecule type" value="Genomic_DNA"/>
</dbReference>
<evidence type="ECO:0000256" key="3">
    <source>
        <dbReference type="ARBA" id="ARBA00022679"/>
    </source>
</evidence>
<dbReference type="Gene3D" id="3.40.640.10">
    <property type="entry name" value="Type I PLP-dependent aspartate aminotransferase-like (Major domain)"/>
    <property type="match status" value="1"/>
</dbReference>
<gene>
    <name evidence="5" type="ORF">GCM10007392_31670</name>
</gene>
<feature type="domain" description="Aminotransferase class I/classII large" evidence="4">
    <location>
        <begin position="31"/>
        <end position="381"/>
    </location>
</feature>
<organism evidence="5 6">
    <name type="scientific">Saccharospirillum salsuginis</name>
    <dbReference type="NCBI Taxonomy" id="418750"/>
    <lineage>
        <taxon>Bacteria</taxon>
        <taxon>Pseudomonadati</taxon>
        <taxon>Pseudomonadota</taxon>
        <taxon>Gammaproteobacteria</taxon>
        <taxon>Oceanospirillales</taxon>
        <taxon>Saccharospirillaceae</taxon>
        <taxon>Saccharospirillum</taxon>
    </lineage>
</organism>
<dbReference type="Pfam" id="PF00155">
    <property type="entry name" value="Aminotran_1_2"/>
    <property type="match status" value="1"/>
</dbReference>
<dbReference type="Proteomes" id="UP000626148">
    <property type="component" value="Unassembled WGS sequence"/>
</dbReference>
<dbReference type="NCBIfam" id="TIGR03538">
    <property type="entry name" value="DapC_gpp"/>
    <property type="match status" value="1"/>
</dbReference>
<protein>
    <submittedName>
        <fullName evidence="5">Succinyldiaminopimelate transaminase</fullName>
    </submittedName>
</protein>
<accession>A0A918KFI7</accession>
<dbReference type="InterPro" id="IPR015424">
    <property type="entry name" value="PyrdxlP-dep_Trfase"/>
</dbReference>
<dbReference type="InterPro" id="IPR019878">
    <property type="entry name" value="DapC_beta/gammaproteobac"/>
</dbReference>
<evidence type="ECO:0000256" key="1">
    <source>
        <dbReference type="ARBA" id="ARBA00001933"/>
    </source>
</evidence>
<dbReference type="InterPro" id="IPR015422">
    <property type="entry name" value="PyrdxlP-dep_Trfase_small"/>
</dbReference>
<evidence type="ECO:0000259" key="4">
    <source>
        <dbReference type="Pfam" id="PF00155"/>
    </source>
</evidence>
<name>A0A918KFI7_9GAMM</name>
<dbReference type="SUPFAM" id="SSF53383">
    <property type="entry name" value="PLP-dependent transferases"/>
    <property type="match status" value="1"/>
</dbReference>
<dbReference type="AlphaFoldDB" id="A0A918KFI7"/>
<comment type="caution">
    <text evidence="5">The sequence shown here is derived from an EMBL/GenBank/DDBJ whole genome shotgun (WGS) entry which is preliminary data.</text>
</comment>
<dbReference type="PANTHER" id="PTHR42832:SF3">
    <property type="entry name" value="L-GLUTAMINE--4-(METHYLSULFANYL)-2-OXOBUTANOATE AMINOTRANSFERASE"/>
    <property type="match status" value="1"/>
</dbReference>
<proteinExistence type="predicted"/>
<dbReference type="InterPro" id="IPR004839">
    <property type="entry name" value="Aminotransferase_I/II_large"/>
</dbReference>
<evidence type="ECO:0000256" key="2">
    <source>
        <dbReference type="ARBA" id="ARBA00022576"/>
    </source>
</evidence>
<evidence type="ECO:0000313" key="6">
    <source>
        <dbReference type="Proteomes" id="UP000626148"/>
    </source>
</evidence>
<keyword evidence="3" id="KW-0808">Transferase</keyword>
<dbReference type="PANTHER" id="PTHR42832">
    <property type="entry name" value="AMINO ACID AMINOTRANSFERASE"/>
    <property type="match status" value="1"/>
</dbReference>
<reference evidence="5" key="1">
    <citation type="journal article" date="2014" name="Int. J. Syst. Evol. Microbiol.">
        <title>Complete genome sequence of Corynebacterium casei LMG S-19264T (=DSM 44701T), isolated from a smear-ripened cheese.</title>
        <authorList>
            <consortium name="US DOE Joint Genome Institute (JGI-PGF)"/>
            <person name="Walter F."/>
            <person name="Albersmeier A."/>
            <person name="Kalinowski J."/>
            <person name="Ruckert C."/>
        </authorList>
    </citation>
    <scope>NUCLEOTIDE SEQUENCE</scope>
    <source>
        <strain evidence="5">KCTC 22169</strain>
    </source>
</reference>
<dbReference type="CDD" id="cd00609">
    <property type="entry name" value="AAT_like"/>
    <property type="match status" value="1"/>
</dbReference>
<dbReference type="GO" id="GO:0009089">
    <property type="term" value="P:lysine biosynthetic process via diaminopimelate"/>
    <property type="evidence" value="ECO:0007669"/>
    <property type="project" value="InterPro"/>
</dbReference>
<dbReference type="GO" id="GO:0009016">
    <property type="term" value="F:succinyldiaminopimelate transaminase activity"/>
    <property type="evidence" value="ECO:0007669"/>
    <property type="project" value="InterPro"/>
</dbReference>
<comment type="cofactor">
    <cofactor evidence="1">
        <name>pyridoxal 5'-phosphate</name>
        <dbReference type="ChEBI" id="CHEBI:597326"/>
    </cofactor>
</comment>
<keyword evidence="2" id="KW-0032">Aminotransferase</keyword>